<protein>
    <recommendedName>
        <fullName evidence="3">FAD-binding PCMH-type domain-containing protein</fullName>
    </recommendedName>
</protein>
<accession>A0A919JA36</accession>
<dbReference type="AlphaFoldDB" id="A0A919JA36"/>
<keyword evidence="1" id="KW-0560">Oxidoreductase</keyword>
<keyword evidence="2" id="KW-0472">Membrane</keyword>
<dbReference type="GO" id="GO:0016899">
    <property type="term" value="F:oxidoreductase activity, acting on the CH-OH group of donors, oxygen as acceptor"/>
    <property type="evidence" value="ECO:0007669"/>
    <property type="project" value="InterPro"/>
</dbReference>
<dbReference type="RefSeq" id="WP_203764553.1">
    <property type="nucleotide sequence ID" value="NZ_BOMQ01000008.1"/>
</dbReference>
<evidence type="ECO:0000313" key="5">
    <source>
        <dbReference type="Proteomes" id="UP000647172"/>
    </source>
</evidence>
<evidence type="ECO:0000256" key="2">
    <source>
        <dbReference type="SAM" id="Phobius"/>
    </source>
</evidence>
<dbReference type="InterPro" id="IPR036318">
    <property type="entry name" value="FAD-bd_PCMH-like_sf"/>
</dbReference>
<dbReference type="PROSITE" id="PS51387">
    <property type="entry name" value="FAD_PCMH"/>
    <property type="match status" value="1"/>
</dbReference>
<proteinExistence type="predicted"/>
<feature type="transmembrane region" description="Helical" evidence="2">
    <location>
        <begin position="371"/>
        <end position="390"/>
    </location>
</feature>
<evidence type="ECO:0000256" key="1">
    <source>
        <dbReference type="ARBA" id="ARBA00023002"/>
    </source>
</evidence>
<keyword evidence="2" id="KW-1133">Transmembrane helix</keyword>
<sequence>MVRWDRRRWSNWAGDVVVERPERHYYPTTRQDLLEIVGAAERRQPPPEVRAGGSHWSFSDIAVCRHWLVETRGLRATLYDVIPAALTDRARHDLMGQDPAGPLYSFYHVEAGALIHEVNLRLDRRPLPEADRAWARLPVDAIAGPWPGAGQRWALPTMGGAAGQTLAGAISTGTHGGDHDLPPMADMVMAVELVGPGGRHWWIERDTAITDRDRIRALRPGVEYRACTELFDAVLVSAGRMGIVYAYVLRVVGQFGLEQVTRASSWEDEAAGLRAPFRGFDQPRPGRDVAERTRFVEALIVPYADRRGRHTCHLTSRWTVPVPEGDPEPKGPDFFGLLCRHSTITPIVLVLIAVTVVVMAVSWFVPVVGPVLVGLAGLILLGLLGLLVLARVSLGALVARACNLANRLGRSGLVRRAVEAVLGRARPSVTRRDVGYELMDLAETGGECYRADSLEVFFDASTDAHADFLEQDAFPAFVRSARAGRTVAGYISLRFTRRTSAMLGMQQGDPAASVEVALLQGVEGNAEILHALETAALRRGATIHWGQRNTTDAAAVAAGYPRLPNWRQQLAEIIGAGHAGTFDNAFCAARRLEP</sequence>
<keyword evidence="2" id="KW-0812">Transmembrane</keyword>
<dbReference type="InterPro" id="IPR010031">
    <property type="entry name" value="FAD_lactone_oxidase-like"/>
</dbReference>
<dbReference type="Proteomes" id="UP000647172">
    <property type="component" value="Unassembled WGS sequence"/>
</dbReference>
<gene>
    <name evidence="4" type="ORF">Ani05nite_07080</name>
</gene>
<feature type="domain" description="FAD-binding PCMH-type" evidence="3">
    <location>
        <begin position="17"/>
        <end position="254"/>
    </location>
</feature>
<dbReference type="PANTHER" id="PTHR43762">
    <property type="entry name" value="L-GULONOLACTONE OXIDASE"/>
    <property type="match status" value="1"/>
</dbReference>
<dbReference type="Gene3D" id="3.30.43.10">
    <property type="entry name" value="Uridine Diphospho-n-acetylenolpyruvylglucosamine Reductase, domain 2"/>
    <property type="match status" value="1"/>
</dbReference>
<organism evidence="4 5">
    <name type="scientific">Actinoplanes nipponensis</name>
    <dbReference type="NCBI Taxonomy" id="135950"/>
    <lineage>
        <taxon>Bacteria</taxon>
        <taxon>Bacillati</taxon>
        <taxon>Actinomycetota</taxon>
        <taxon>Actinomycetes</taxon>
        <taxon>Micromonosporales</taxon>
        <taxon>Micromonosporaceae</taxon>
        <taxon>Actinoplanes</taxon>
    </lineage>
</organism>
<evidence type="ECO:0000259" key="3">
    <source>
        <dbReference type="PROSITE" id="PS51387"/>
    </source>
</evidence>
<dbReference type="EMBL" id="BOMQ01000008">
    <property type="protein sequence ID" value="GIE47174.1"/>
    <property type="molecule type" value="Genomic_DNA"/>
</dbReference>
<dbReference type="InterPro" id="IPR016169">
    <property type="entry name" value="FAD-bd_PCMH_sub2"/>
</dbReference>
<dbReference type="InterPro" id="IPR016166">
    <property type="entry name" value="FAD-bd_PCMH"/>
</dbReference>
<comment type="caution">
    <text evidence="4">The sequence shown here is derived from an EMBL/GenBank/DDBJ whole genome shotgun (WGS) entry which is preliminary data.</text>
</comment>
<feature type="transmembrane region" description="Helical" evidence="2">
    <location>
        <begin position="344"/>
        <end position="365"/>
    </location>
</feature>
<keyword evidence="5" id="KW-1185">Reference proteome</keyword>
<dbReference type="PANTHER" id="PTHR43762:SF1">
    <property type="entry name" value="D-ARABINONO-1,4-LACTONE OXIDASE"/>
    <property type="match status" value="1"/>
</dbReference>
<dbReference type="SUPFAM" id="SSF56176">
    <property type="entry name" value="FAD-binding/transporter-associated domain-like"/>
    <property type="match status" value="1"/>
</dbReference>
<dbReference type="InterPro" id="IPR016167">
    <property type="entry name" value="FAD-bd_PCMH_sub1"/>
</dbReference>
<evidence type="ECO:0000313" key="4">
    <source>
        <dbReference type="EMBL" id="GIE47174.1"/>
    </source>
</evidence>
<dbReference type="GO" id="GO:0071949">
    <property type="term" value="F:FAD binding"/>
    <property type="evidence" value="ECO:0007669"/>
    <property type="project" value="InterPro"/>
</dbReference>
<name>A0A919JA36_9ACTN</name>
<reference evidence="4" key="1">
    <citation type="submission" date="2021-01" db="EMBL/GenBank/DDBJ databases">
        <title>Whole genome shotgun sequence of Actinoplanes nipponensis NBRC 14063.</title>
        <authorList>
            <person name="Komaki H."/>
            <person name="Tamura T."/>
        </authorList>
    </citation>
    <scope>NUCLEOTIDE SEQUENCE</scope>
    <source>
        <strain evidence="4">NBRC 14063</strain>
    </source>
</reference>
<dbReference type="Gene3D" id="3.30.465.10">
    <property type="match status" value="1"/>
</dbReference>